<dbReference type="PANTHER" id="PTHR43200">
    <property type="entry name" value="PHOSPHATASE"/>
    <property type="match status" value="1"/>
</dbReference>
<dbReference type="EMBL" id="JAVFKD010000012">
    <property type="protein sequence ID" value="KAK5991979.1"/>
    <property type="molecule type" value="Genomic_DNA"/>
</dbReference>
<dbReference type="Proteomes" id="UP001338125">
    <property type="component" value="Unassembled WGS sequence"/>
</dbReference>
<sequence length="366" mass="39786">MDSAYEKELKIAFGALQNASKLSQLIISSKDKGVIEKEDLSPVTIADFAIQALLIGTFKNAFPNDTFVGEEDAADLRTNSVLLERVWELLNRIAGDEAALSTCTLPRTKEQMCDLIDQAGSSSPGGHGSGRVWVFDPIDGTKTYLRGELYAINIGLIVDGKQAVGVVGCPNMSIDAKAPLHNRDIDPLSEGCIAYAVKGRGAFVRPMHEGTTSSTALTSRRLELQPPILNLKDIRFVTCVGIVDSALDGVHEAVAEKLGVPFPGSDLVPWVLRWAVLAMGLGNTTVWVYKRRDRYAKAWDHAGAMLLYEETGGKITDVHGKDIDWTAGRKMSANFGFVAAPADVHAKVLDVVHSVLREQGRHEYLE</sequence>
<dbReference type="Gene3D" id="3.30.540.10">
    <property type="entry name" value="Fructose-1,6-Bisphosphatase, subunit A, domain 1"/>
    <property type="match status" value="1"/>
</dbReference>
<protein>
    <submittedName>
        <fullName evidence="6">3'(2'),5'-bisphosphate nucleotidase</fullName>
    </submittedName>
</protein>
<comment type="similarity">
    <text evidence="2">Belongs to the inositol monophosphatase superfamily.</text>
</comment>
<comment type="caution">
    <text evidence="6">The sequence shown here is derived from an EMBL/GenBank/DDBJ whole genome shotgun (WGS) entry which is preliminary data.</text>
</comment>
<proteinExistence type="inferred from homology"/>
<dbReference type="InterPro" id="IPR051090">
    <property type="entry name" value="Inositol_monoP_superfamily"/>
</dbReference>
<name>A0ABR0SIK2_9HYPO</name>
<evidence type="ECO:0000256" key="5">
    <source>
        <dbReference type="ARBA" id="ARBA00022842"/>
    </source>
</evidence>
<evidence type="ECO:0000313" key="7">
    <source>
        <dbReference type="Proteomes" id="UP001338125"/>
    </source>
</evidence>
<dbReference type="Gene3D" id="3.40.190.80">
    <property type="match status" value="1"/>
</dbReference>
<dbReference type="InterPro" id="IPR000760">
    <property type="entry name" value="Inositol_monophosphatase-like"/>
</dbReference>
<evidence type="ECO:0000256" key="4">
    <source>
        <dbReference type="ARBA" id="ARBA00022801"/>
    </source>
</evidence>
<keyword evidence="7" id="KW-1185">Reference proteome</keyword>
<evidence type="ECO:0000256" key="1">
    <source>
        <dbReference type="ARBA" id="ARBA00001946"/>
    </source>
</evidence>
<keyword evidence="4" id="KW-0378">Hydrolase</keyword>
<accession>A0ABR0SIK2</accession>
<dbReference type="CDD" id="cd01517">
    <property type="entry name" value="PAP_phosphatase"/>
    <property type="match status" value="1"/>
</dbReference>
<keyword evidence="3" id="KW-0479">Metal-binding</keyword>
<evidence type="ECO:0000313" key="6">
    <source>
        <dbReference type="EMBL" id="KAK5991979.1"/>
    </source>
</evidence>
<evidence type="ECO:0000256" key="2">
    <source>
        <dbReference type="ARBA" id="ARBA00009759"/>
    </source>
</evidence>
<organism evidence="6 7">
    <name type="scientific">Cladobotryum mycophilum</name>
    <dbReference type="NCBI Taxonomy" id="491253"/>
    <lineage>
        <taxon>Eukaryota</taxon>
        <taxon>Fungi</taxon>
        <taxon>Dikarya</taxon>
        <taxon>Ascomycota</taxon>
        <taxon>Pezizomycotina</taxon>
        <taxon>Sordariomycetes</taxon>
        <taxon>Hypocreomycetidae</taxon>
        <taxon>Hypocreales</taxon>
        <taxon>Hypocreaceae</taxon>
        <taxon>Cladobotryum</taxon>
    </lineage>
</organism>
<evidence type="ECO:0000256" key="3">
    <source>
        <dbReference type="ARBA" id="ARBA00022723"/>
    </source>
</evidence>
<dbReference type="SUPFAM" id="SSF56655">
    <property type="entry name" value="Carbohydrate phosphatase"/>
    <property type="match status" value="1"/>
</dbReference>
<dbReference type="Pfam" id="PF00459">
    <property type="entry name" value="Inositol_P"/>
    <property type="match status" value="1"/>
</dbReference>
<keyword evidence="5" id="KW-0460">Magnesium</keyword>
<reference evidence="6 7" key="1">
    <citation type="submission" date="2024-01" db="EMBL/GenBank/DDBJ databases">
        <title>Complete genome of Cladobotryum mycophilum ATHUM6906.</title>
        <authorList>
            <person name="Christinaki A.C."/>
            <person name="Myridakis A.I."/>
            <person name="Kouvelis V.N."/>
        </authorList>
    </citation>
    <scope>NUCLEOTIDE SEQUENCE [LARGE SCALE GENOMIC DNA]</scope>
    <source>
        <strain evidence="6 7">ATHUM6906</strain>
    </source>
</reference>
<dbReference type="PANTHER" id="PTHR43200:SF2">
    <property type="entry name" value="3'(2'),5'-BISPHOSPHATE NUCLEOTIDASE"/>
    <property type="match status" value="1"/>
</dbReference>
<gene>
    <name evidence="6" type="ORF">PT974_05375</name>
</gene>
<comment type="cofactor">
    <cofactor evidence="1">
        <name>Mg(2+)</name>
        <dbReference type="ChEBI" id="CHEBI:18420"/>
    </cofactor>
</comment>